<proteinExistence type="predicted"/>
<dbReference type="EMBL" id="VTPC01008192">
    <property type="protein sequence ID" value="KAF2893165.1"/>
    <property type="molecule type" value="Genomic_DNA"/>
</dbReference>
<accession>A0A8K0CT45</accession>
<evidence type="ECO:0000313" key="2">
    <source>
        <dbReference type="Proteomes" id="UP000801492"/>
    </source>
</evidence>
<protein>
    <submittedName>
        <fullName evidence="1">Uncharacterized protein</fullName>
    </submittedName>
</protein>
<evidence type="ECO:0000313" key="1">
    <source>
        <dbReference type="EMBL" id="KAF2893165.1"/>
    </source>
</evidence>
<keyword evidence="2" id="KW-1185">Reference proteome</keyword>
<gene>
    <name evidence="1" type="ORF">ILUMI_13008</name>
</gene>
<organism evidence="1 2">
    <name type="scientific">Ignelater luminosus</name>
    <name type="common">Cucubano</name>
    <name type="synonym">Pyrophorus luminosus</name>
    <dbReference type="NCBI Taxonomy" id="2038154"/>
    <lineage>
        <taxon>Eukaryota</taxon>
        <taxon>Metazoa</taxon>
        <taxon>Ecdysozoa</taxon>
        <taxon>Arthropoda</taxon>
        <taxon>Hexapoda</taxon>
        <taxon>Insecta</taxon>
        <taxon>Pterygota</taxon>
        <taxon>Neoptera</taxon>
        <taxon>Endopterygota</taxon>
        <taxon>Coleoptera</taxon>
        <taxon>Polyphaga</taxon>
        <taxon>Elateriformia</taxon>
        <taxon>Elateroidea</taxon>
        <taxon>Elateridae</taxon>
        <taxon>Agrypninae</taxon>
        <taxon>Pyrophorini</taxon>
        <taxon>Ignelater</taxon>
    </lineage>
</organism>
<sequence length="141" mass="15938">MNEEANDFSGGLEHSLKFKRDQYLKYIADQACQTRSYVRVRTAKKVLNHRQIPCRVKSSFNNPSEDVHILSRKPVPLGKYHKAYDLDSETCYGVKSLELAKMTVIVISDKGISEPVFRPSAGPAIKAQVYQRGCLLIADIH</sequence>
<name>A0A8K0CT45_IGNLU</name>
<dbReference type="AlphaFoldDB" id="A0A8K0CT45"/>
<reference evidence="1" key="1">
    <citation type="submission" date="2019-08" db="EMBL/GenBank/DDBJ databases">
        <title>The genome of the North American firefly Photinus pyralis.</title>
        <authorList>
            <consortium name="Photinus pyralis genome working group"/>
            <person name="Fallon T.R."/>
            <person name="Sander Lower S.E."/>
            <person name="Weng J.-K."/>
        </authorList>
    </citation>
    <scope>NUCLEOTIDE SEQUENCE</scope>
    <source>
        <strain evidence="1">TRF0915ILg1</strain>
        <tissue evidence="1">Whole body</tissue>
    </source>
</reference>
<comment type="caution">
    <text evidence="1">The sequence shown here is derived from an EMBL/GenBank/DDBJ whole genome shotgun (WGS) entry which is preliminary data.</text>
</comment>
<dbReference type="Proteomes" id="UP000801492">
    <property type="component" value="Unassembled WGS sequence"/>
</dbReference>